<sequence length="108" mass="11905">MPLLRAMIPRQAFSSHLKGVSSMQRWTSSTTSTKAPSSEPSEKSDSTKRKEAIEKMKKAHQSMAQADEDMRNIMEGLAGDGGSAAAELEDGKPVAMKRGVRENMFRYI</sequence>
<dbReference type="HOGENOM" id="CLU_150823_0_1_1"/>
<dbReference type="AlphaFoldDB" id="A0A0D2F0N1"/>
<accession>A0A0D2F0N1</accession>
<gene>
    <name evidence="2" type="ORF">PV05_00689</name>
</gene>
<name>A0A0D2F0N1_9EURO</name>
<dbReference type="GeneID" id="25322597"/>
<feature type="compositionally biased region" description="Basic and acidic residues" evidence="1">
    <location>
        <begin position="40"/>
        <end position="56"/>
    </location>
</feature>
<proteinExistence type="predicted"/>
<keyword evidence="3" id="KW-1185">Reference proteome</keyword>
<evidence type="ECO:0000313" key="3">
    <source>
        <dbReference type="Proteomes" id="UP000054342"/>
    </source>
</evidence>
<reference evidence="2 3" key="1">
    <citation type="submission" date="2015-01" db="EMBL/GenBank/DDBJ databases">
        <title>The Genome Sequence of Exophiala xenobiotica CBS118157.</title>
        <authorList>
            <consortium name="The Broad Institute Genomics Platform"/>
            <person name="Cuomo C."/>
            <person name="de Hoog S."/>
            <person name="Gorbushina A."/>
            <person name="Stielow B."/>
            <person name="Teixiera M."/>
            <person name="Abouelleil A."/>
            <person name="Chapman S.B."/>
            <person name="Priest M."/>
            <person name="Young S.K."/>
            <person name="Wortman J."/>
            <person name="Nusbaum C."/>
            <person name="Birren B."/>
        </authorList>
    </citation>
    <scope>NUCLEOTIDE SEQUENCE [LARGE SCALE GENOMIC DNA]</scope>
    <source>
        <strain evidence="2 3">CBS 118157</strain>
    </source>
</reference>
<evidence type="ECO:0000313" key="2">
    <source>
        <dbReference type="EMBL" id="KIW60475.1"/>
    </source>
</evidence>
<dbReference type="Proteomes" id="UP000054342">
    <property type="component" value="Unassembled WGS sequence"/>
</dbReference>
<dbReference type="RefSeq" id="XP_013321059.1">
    <property type="nucleotide sequence ID" value="XM_013465605.1"/>
</dbReference>
<feature type="region of interest" description="Disordered" evidence="1">
    <location>
        <begin position="1"/>
        <end position="65"/>
    </location>
</feature>
<dbReference type="EMBL" id="KN847317">
    <property type="protein sequence ID" value="KIW60475.1"/>
    <property type="molecule type" value="Genomic_DNA"/>
</dbReference>
<feature type="compositionally biased region" description="Low complexity" evidence="1">
    <location>
        <begin position="27"/>
        <end position="39"/>
    </location>
</feature>
<protein>
    <submittedName>
        <fullName evidence="2">Uncharacterized protein</fullName>
    </submittedName>
</protein>
<organism evidence="2 3">
    <name type="scientific">Exophiala xenobiotica</name>
    <dbReference type="NCBI Taxonomy" id="348802"/>
    <lineage>
        <taxon>Eukaryota</taxon>
        <taxon>Fungi</taxon>
        <taxon>Dikarya</taxon>
        <taxon>Ascomycota</taxon>
        <taxon>Pezizomycotina</taxon>
        <taxon>Eurotiomycetes</taxon>
        <taxon>Chaetothyriomycetidae</taxon>
        <taxon>Chaetothyriales</taxon>
        <taxon>Herpotrichiellaceae</taxon>
        <taxon>Exophiala</taxon>
    </lineage>
</organism>
<evidence type="ECO:0000256" key="1">
    <source>
        <dbReference type="SAM" id="MobiDB-lite"/>
    </source>
</evidence>
<dbReference type="OrthoDB" id="2157103at2759"/>